<dbReference type="InterPro" id="IPR015877">
    <property type="entry name" value="MAT1_centre"/>
</dbReference>
<keyword evidence="2 4" id="KW-0863">Zinc-finger</keyword>
<gene>
    <name evidence="6" type="ORF">NESG_01447</name>
</gene>
<feature type="domain" description="RING-type" evidence="5">
    <location>
        <begin position="8"/>
        <end position="51"/>
    </location>
</feature>
<protein>
    <recommendedName>
        <fullName evidence="5">RING-type domain-containing protein</fullName>
    </recommendedName>
</protein>
<dbReference type="GeneID" id="77676420"/>
<dbReference type="SMART" id="SM00184">
    <property type="entry name" value="RING"/>
    <property type="match status" value="1"/>
</dbReference>
<dbReference type="Pfam" id="PF06391">
    <property type="entry name" value="MAT1"/>
    <property type="match status" value="1"/>
</dbReference>
<dbReference type="RefSeq" id="XP_052904882.1">
    <property type="nucleotide sequence ID" value="XM_053049077.1"/>
</dbReference>
<dbReference type="EMBL" id="AKIJ01000003">
    <property type="protein sequence ID" value="KFG26327.1"/>
    <property type="molecule type" value="Genomic_DNA"/>
</dbReference>
<name>A0A086J2F9_NEMA1</name>
<sequence length="214" mass="24472">MENVELSCPQCKSNSYINPSMKIFVSPCYHSLCEMCVSRLFANGPNKCPECGISLRRSNYMSQTFEDVCIERECRIRKVISSQMGKNLEDYSDEEDYNDYLEQVEEIVIELSKLKGPKEVAARVQEIKEQLGREKRPTSNECVKRRKIEENVLAQLPEISVAVCEYLFPPEAIDYKTIPYGAVYFSAPTKLKDYKSLAEILVQRASASLKTPNL</sequence>
<dbReference type="GO" id="GO:0008270">
    <property type="term" value="F:zinc ion binding"/>
    <property type="evidence" value="ECO:0007669"/>
    <property type="project" value="UniProtKB-KW"/>
</dbReference>
<keyword evidence="3" id="KW-0862">Zinc</keyword>
<proteinExistence type="predicted"/>
<organism evidence="6 7">
    <name type="scientific">Nematocida ausubeli (strain ATCC PRA-371 / ERTm2)</name>
    <name type="common">Nematode killer fungus</name>
    <dbReference type="NCBI Taxonomy" id="1913371"/>
    <lineage>
        <taxon>Eukaryota</taxon>
        <taxon>Fungi</taxon>
        <taxon>Fungi incertae sedis</taxon>
        <taxon>Microsporidia</taxon>
        <taxon>Nematocida</taxon>
    </lineage>
</organism>
<dbReference type="AlphaFoldDB" id="A0A086J2F9"/>
<evidence type="ECO:0000256" key="2">
    <source>
        <dbReference type="ARBA" id="ARBA00022771"/>
    </source>
</evidence>
<dbReference type="PANTHER" id="PTHR12683">
    <property type="entry name" value="CDK-ACTIVATING KINASE ASSEMBLY FACTOR MAT1"/>
    <property type="match status" value="1"/>
</dbReference>
<dbReference type="Proteomes" id="UP000054524">
    <property type="component" value="Unassembled WGS sequence"/>
</dbReference>
<evidence type="ECO:0000259" key="5">
    <source>
        <dbReference type="PROSITE" id="PS50089"/>
    </source>
</evidence>
<dbReference type="GO" id="GO:0005675">
    <property type="term" value="C:transcription factor TFIIH holo complex"/>
    <property type="evidence" value="ECO:0007669"/>
    <property type="project" value="TreeGrafter"/>
</dbReference>
<accession>A0A086J2F9</accession>
<dbReference type="PROSITE" id="PS00518">
    <property type="entry name" value="ZF_RING_1"/>
    <property type="match status" value="1"/>
</dbReference>
<dbReference type="PANTHER" id="PTHR12683:SF13">
    <property type="entry name" value="CDK-ACTIVATING KINASE ASSEMBLY FACTOR MAT1"/>
    <property type="match status" value="1"/>
</dbReference>
<dbReference type="InterPro" id="IPR017907">
    <property type="entry name" value="Znf_RING_CS"/>
</dbReference>
<evidence type="ECO:0000256" key="1">
    <source>
        <dbReference type="ARBA" id="ARBA00022723"/>
    </source>
</evidence>
<dbReference type="GO" id="GO:0006357">
    <property type="term" value="P:regulation of transcription by RNA polymerase II"/>
    <property type="evidence" value="ECO:0007669"/>
    <property type="project" value="TreeGrafter"/>
</dbReference>
<dbReference type="HOGENOM" id="CLU_048466_2_0_1"/>
<evidence type="ECO:0000313" key="7">
    <source>
        <dbReference type="Proteomes" id="UP000054524"/>
    </source>
</evidence>
<dbReference type="Gene3D" id="3.30.40.10">
    <property type="entry name" value="Zinc/RING finger domain, C3HC4 (zinc finger)"/>
    <property type="match status" value="1"/>
</dbReference>
<evidence type="ECO:0000313" key="6">
    <source>
        <dbReference type="EMBL" id="KFG26327.1"/>
    </source>
</evidence>
<keyword evidence="1" id="KW-0479">Metal-binding</keyword>
<reference evidence="6 7" key="1">
    <citation type="journal article" date="2014" name="Genome Announc.">
        <title>Genome Sequence of the Microsporidian Species Nematocida sp1 Strain ERTm6 (ATCC PRA-372).</title>
        <authorList>
            <person name="Bakowski M.A."/>
            <person name="Priest M."/>
            <person name="Young S."/>
            <person name="Cuomo C.A."/>
            <person name="Troemel E.R."/>
        </authorList>
    </citation>
    <scope>NUCLEOTIDE SEQUENCE [LARGE SCALE GENOMIC DNA]</scope>
    <source>
        <strain evidence="6 7">ERTm6</strain>
    </source>
</reference>
<evidence type="ECO:0000256" key="3">
    <source>
        <dbReference type="ARBA" id="ARBA00022833"/>
    </source>
</evidence>
<dbReference type="SUPFAM" id="SSF57850">
    <property type="entry name" value="RING/U-box"/>
    <property type="match status" value="1"/>
</dbReference>
<dbReference type="Pfam" id="PF17121">
    <property type="entry name" value="zf-C3HC4_5"/>
    <property type="match status" value="1"/>
</dbReference>
<dbReference type="InterPro" id="IPR001841">
    <property type="entry name" value="Znf_RING"/>
</dbReference>
<comment type="caution">
    <text evidence="6">The sequence shown here is derived from an EMBL/GenBank/DDBJ whole genome shotgun (WGS) entry which is preliminary data.</text>
</comment>
<evidence type="ECO:0000256" key="4">
    <source>
        <dbReference type="PROSITE-ProRule" id="PRU00175"/>
    </source>
</evidence>
<keyword evidence="7" id="KW-1185">Reference proteome</keyword>
<dbReference type="InterPro" id="IPR013083">
    <property type="entry name" value="Znf_RING/FYVE/PHD"/>
</dbReference>
<dbReference type="GO" id="GO:0006281">
    <property type="term" value="P:DNA repair"/>
    <property type="evidence" value="ECO:0007669"/>
    <property type="project" value="TreeGrafter"/>
</dbReference>
<dbReference type="PROSITE" id="PS50089">
    <property type="entry name" value="ZF_RING_2"/>
    <property type="match status" value="1"/>
</dbReference>